<keyword evidence="3" id="KW-1185">Reference proteome</keyword>
<dbReference type="Proteomes" id="UP001321498">
    <property type="component" value="Chromosome"/>
</dbReference>
<proteinExistence type="predicted"/>
<gene>
    <name evidence="2" type="ORF">GCM10025866_16510</name>
</gene>
<feature type="compositionally biased region" description="Low complexity" evidence="1">
    <location>
        <begin position="106"/>
        <end position="116"/>
    </location>
</feature>
<dbReference type="EMBL" id="AP027731">
    <property type="protein sequence ID" value="BDZ45742.1"/>
    <property type="molecule type" value="Genomic_DNA"/>
</dbReference>
<name>A0ABM8GBX8_9MICO</name>
<reference evidence="3" key="1">
    <citation type="journal article" date="2019" name="Int. J. Syst. Evol. Microbiol.">
        <title>The Global Catalogue of Microorganisms (GCM) 10K type strain sequencing project: providing services to taxonomists for standard genome sequencing and annotation.</title>
        <authorList>
            <consortium name="The Broad Institute Genomics Platform"/>
            <consortium name="The Broad Institute Genome Sequencing Center for Infectious Disease"/>
            <person name="Wu L."/>
            <person name="Ma J."/>
        </authorList>
    </citation>
    <scope>NUCLEOTIDE SEQUENCE [LARGE SCALE GENOMIC DNA]</scope>
    <source>
        <strain evidence="3">NBRC 108725</strain>
    </source>
</reference>
<feature type="compositionally biased region" description="Low complexity" evidence="1">
    <location>
        <begin position="123"/>
        <end position="132"/>
    </location>
</feature>
<evidence type="ECO:0000313" key="2">
    <source>
        <dbReference type="EMBL" id="BDZ45742.1"/>
    </source>
</evidence>
<accession>A0ABM8GBX8</accession>
<evidence type="ECO:0000313" key="3">
    <source>
        <dbReference type="Proteomes" id="UP001321498"/>
    </source>
</evidence>
<feature type="region of interest" description="Disordered" evidence="1">
    <location>
        <begin position="50"/>
        <end position="209"/>
    </location>
</feature>
<protein>
    <submittedName>
        <fullName evidence="2">Uncharacterized protein</fullName>
    </submittedName>
</protein>
<evidence type="ECO:0000256" key="1">
    <source>
        <dbReference type="SAM" id="MobiDB-lite"/>
    </source>
</evidence>
<feature type="compositionally biased region" description="Low complexity" evidence="1">
    <location>
        <begin position="149"/>
        <end position="166"/>
    </location>
</feature>
<sequence>MVNAALTEMTGATSPRLHLELMIARVLVPSSDASERGALARVERLERRVGVEGAEAPAGSAGRIGQTGPPLRPGSAESARPAVAAPAPGPTPPEVPAVRAEPARPAPVRQEPAPAARVDRTAAEPSRGAAAAPISEPGWEVRVPGSGVPGTAAPAPEATRTPASRPGEQPRPAAGPPSRGTDVPPPPVEDREAPVDEYGPADVSPGASSAVQLDLQRVRDSWPEILEAVKRIKLAAWTVVYTAQPLALRQDILTLGFISENDVAGFRQQQNAGRASARSSARRSSTCSARA</sequence>
<feature type="region of interest" description="Disordered" evidence="1">
    <location>
        <begin position="269"/>
        <end position="291"/>
    </location>
</feature>
<feature type="compositionally biased region" description="Low complexity" evidence="1">
    <location>
        <begin position="74"/>
        <end position="86"/>
    </location>
</feature>
<organism evidence="2 3">
    <name type="scientific">Naasia aerilata</name>
    <dbReference type="NCBI Taxonomy" id="1162966"/>
    <lineage>
        <taxon>Bacteria</taxon>
        <taxon>Bacillati</taxon>
        <taxon>Actinomycetota</taxon>
        <taxon>Actinomycetes</taxon>
        <taxon>Micrococcales</taxon>
        <taxon>Microbacteriaceae</taxon>
        <taxon>Naasia</taxon>
    </lineage>
</organism>